<evidence type="ECO:0000256" key="8">
    <source>
        <dbReference type="ARBA" id="ARBA00023224"/>
    </source>
</evidence>
<keyword evidence="7 11" id="KW-0675">Receptor</keyword>
<dbReference type="AlphaFoldDB" id="A0A6J1N0Y8"/>
<keyword evidence="10" id="KW-1185">Reference proteome</keyword>
<protein>
    <submittedName>
        <fullName evidence="11">Odorant receptor 85b</fullName>
    </submittedName>
</protein>
<dbReference type="GO" id="GO:0005886">
    <property type="term" value="C:plasma membrane"/>
    <property type="evidence" value="ECO:0007669"/>
    <property type="project" value="TreeGrafter"/>
</dbReference>
<keyword evidence="2" id="KW-0716">Sensory transduction</keyword>
<sequence length="173" mass="19451">MHFRILGNELRNVVTSSVDDTKRNMRKCASRHQQLIALVNLLELIYSKSTLFNIISSSILLCLSGFNIAVVQKTSAVLTFAPFLIMSLTQVFLMCFFGDLLMASSIQISDAVYGCGWYDAELSIRRIVLIIMIKSQKPCKVTAANFVDLNLAAFTTILSRSWSFFALLKTMYN</sequence>
<keyword evidence="5 9" id="KW-1133">Transmembrane helix</keyword>
<dbReference type="GO" id="GO:0007165">
    <property type="term" value="P:signal transduction"/>
    <property type="evidence" value="ECO:0007669"/>
    <property type="project" value="UniProtKB-KW"/>
</dbReference>
<evidence type="ECO:0000313" key="10">
    <source>
        <dbReference type="Proteomes" id="UP001652582"/>
    </source>
</evidence>
<evidence type="ECO:0000256" key="9">
    <source>
        <dbReference type="SAM" id="Phobius"/>
    </source>
</evidence>
<dbReference type="OrthoDB" id="8185860at2759"/>
<evidence type="ECO:0000256" key="6">
    <source>
        <dbReference type="ARBA" id="ARBA00023136"/>
    </source>
</evidence>
<dbReference type="KEGG" id="bany:112046420"/>
<organism evidence="10 11">
    <name type="scientific">Bicyclus anynana</name>
    <name type="common">Squinting bush brown butterfly</name>
    <dbReference type="NCBI Taxonomy" id="110368"/>
    <lineage>
        <taxon>Eukaryota</taxon>
        <taxon>Metazoa</taxon>
        <taxon>Ecdysozoa</taxon>
        <taxon>Arthropoda</taxon>
        <taxon>Hexapoda</taxon>
        <taxon>Insecta</taxon>
        <taxon>Pterygota</taxon>
        <taxon>Neoptera</taxon>
        <taxon>Endopterygota</taxon>
        <taxon>Lepidoptera</taxon>
        <taxon>Glossata</taxon>
        <taxon>Ditrysia</taxon>
        <taxon>Papilionoidea</taxon>
        <taxon>Nymphalidae</taxon>
        <taxon>Satyrinae</taxon>
        <taxon>Satyrini</taxon>
        <taxon>Mycalesina</taxon>
        <taxon>Bicyclus</taxon>
    </lineage>
</organism>
<keyword evidence="6 9" id="KW-0472">Membrane</keyword>
<evidence type="ECO:0000313" key="11">
    <source>
        <dbReference type="RefSeq" id="XP_023938812.2"/>
    </source>
</evidence>
<feature type="transmembrane region" description="Helical" evidence="9">
    <location>
        <begin position="51"/>
        <end position="70"/>
    </location>
</feature>
<proteinExistence type="predicted"/>
<evidence type="ECO:0000256" key="3">
    <source>
        <dbReference type="ARBA" id="ARBA00022692"/>
    </source>
</evidence>
<dbReference type="PANTHER" id="PTHR21137">
    <property type="entry name" value="ODORANT RECEPTOR"/>
    <property type="match status" value="1"/>
</dbReference>
<dbReference type="GeneID" id="112046420"/>
<dbReference type="GO" id="GO:0005549">
    <property type="term" value="F:odorant binding"/>
    <property type="evidence" value="ECO:0007669"/>
    <property type="project" value="InterPro"/>
</dbReference>
<evidence type="ECO:0000256" key="5">
    <source>
        <dbReference type="ARBA" id="ARBA00022989"/>
    </source>
</evidence>
<gene>
    <name evidence="11" type="primary">LOC112046420</name>
</gene>
<accession>A0A6J1N0Y8</accession>
<keyword evidence="8" id="KW-0807">Transducer</keyword>
<feature type="transmembrane region" description="Helical" evidence="9">
    <location>
        <begin position="76"/>
        <end position="97"/>
    </location>
</feature>
<dbReference type="GO" id="GO:0004984">
    <property type="term" value="F:olfactory receptor activity"/>
    <property type="evidence" value="ECO:0007669"/>
    <property type="project" value="InterPro"/>
</dbReference>
<comment type="subcellular location">
    <subcellularLocation>
        <location evidence="1">Membrane</location>
        <topology evidence="1">Multi-pass membrane protein</topology>
    </subcellularLocation>
</comment>
<evidence type="ECO:0000256" key="7">
    <source>
        <dbReference type="ARBA" id="ARBA00023170"/>
    </source>
</evidence>
<dbReference type="Pfam" id="PF02949">
    <property type="entry name" value="7tm_6"/>
    <property type="match status" value="1"/>
</dbReference>
<reference evidence="11" key="2">
    <citation type="submission" date="2025-08" db="UniProtKB">
        <authorList>
            <consortium name="RefSeq"/>
        </authorList>
    </citation>
    <scope>IDENTIFICATION</scope>
</reference>
<dbReference type="PANTHER" id="PTHR21137:SF44">
    <property type="entry name" value="ODORANT RECEPTOR 13A-RELATED"/>
    <property type="match status" value="1"/>
</dbReference>
<evidence type="ECO:0000256" key="1">
    <source>
        <dbReference type="ARBA" id="ARBA00004141"/>
    </source>
</evidence>
<reference evidence="10" key="1">
    <citation type="submission" date="2025-05" db="UniProtKB">
        <authorList>
            <consortium name="RefSeq"/>
        </authorList>
    </citation>
    <scope>NUCLEOTIDE SEQUENCE [LARGE SCALE GENOMIC DNA]</scope>
</reference>
<keyword evidence="3 9" id="KW-0812">Transmembrane</keyword>
<evidence type="ECO:0000256" key="2">
    <source>
        <dbReference type="ARBA" id="ARBA00022606"/>
    </source>
</evidence>
<evidence type="ECO:0000256" key="4">
    <source>
        <dbReference type="ARBA" id="ARBA00022725"/>
    </source>
</evidence>
<keyword evidence="4" id="KW-0552">Olfaction</keyword>
<dbReference type="Proteomes" id="UP001652582">
    <property type="component" value="Chromosome 2"/>
</dbReference>
<name>A0A6J1N0Y8_BICAN</name>
<dbReference type="InterPro" id="IPR004117">
    <property type="entry name" value="7tm6_olfct_rcpt"/>
</dbReference>
<dbReference type="RefSeq" id="XP_023938812.2">
    <property type="nucleotide sequence ID" value="XM_024083044.2"/>
</dbReference>